<keyword evidence="1" id="KW-0812">Transmembrane</keyword>
<accession>A0ABW2RWA2</accession>
<protein>
    <submittedName>
        <fullName evidence="3">DUF4129 domain-containing protein</fullName>
    </submittedName>
</protein>
<feature type="transmembrane region" description="Helical" evidence="1">
    <location>
        <begin position="7"/>
        <end position="26"/>
    </location>
</feature>
<evidence type="ECO:0000313" key="3">
    <source>
        <dbReference type="EMBL" id="MFC7448015.1"/>
    </source>
</evidence>
<evidence type="ECO:0000259" key="2">
    <source>
        <dbReference type="Pfam" id="PF13559"/>
    </source>
</evidence>
<keyword evidence="1" id="KW-0472">Membrane</keyword>
<organism evidence="3 4">
    <name type="scientific">Rhodococcus daqingensis</name>
    <dbReference type="NCBI Taxonomy" id="2479363"/>
    <lineage>
        <taxon>Bacteria</taxon>
        <taxon>Bacillati</taxon>
        <taxon>Actinomycetota</taxon>
        <taxon>Actinomycetes</taxon>
        <taxon>Mycobacteriales</taxon>
        <taxon>Nocardiaceae</taxon>
        <taxon>Rhodococcus</taxon>
    </lineage>
</organism>
<feature type="transmembrane region" description="Helical" evidence="1">
    <location>
        <begin position="92"/>
        <end position="113"/>
    </location>
</feature>
<gene>
    <name evidence="3" type="ORF">ACFQS9_08950</name>
</gene>
<evidence type="ECO:0000313" key="4">
    <source>
        <dbReference type="Proteomes" id="UP001596484"/>
    </source>
</evidence>
<feature type="transmembrane region" description="Helical" evidence="1">
    <location>
        <begin position="147"/>
        <end position="168"/>
    </location>
</feature>
<dbReference type="Proteomes" id="UP001596484">
    <property type="component" value="Unassembled WGS sequence"/>
</dbReference>
<proteinExistence type="predicted"/>
<reference evidence="4" key="1">
    <citation type="journal article" date="2019" name="Int. J. Syst. Evol. Microbiol.">
        <title>The Global Catalogue of Microorganisms (GCM) 10K type strain sequencing project: providing services to taxonomists for standard genome sequencing and annotation.</title>
        <authorList>
            <consortium name="The Broad Institute Genomics Platform"/>
            <consortium name="The Broad Institute Genome Sequencing Center for Infectious Disease"/>
            <person name="Wu L."/>
            <person name="Ma J."/>
        </authorList>
    </citation>
    <scope>NUCLEOTIDE SEQUENCE [LARGE SCALE GENOMIC DNA]</scope>
    <source>
        <strain evidence="4">ICMP 19430</strain>
    </source>
</reference>
<comment type="caution">
    <text evidence="3">The sequence shown here is derived from an EMBL/GenBank/DDBJ whole genome shotgun (WGS) entry which is preliminary data.</text>
</comment>
<dbReference type="Pfam" id="PF13559">
    <property type="entry name" value="DUF4129"/>
    <property type="match status" value="1"/>
</dbReference>
<dbReference type="InterPro" id="IPR025403">
    <property type="entry name" value="TgpA-like_C"/>
</dbReference>
<sequence>MGTAVGRTATVIALIVVGVLALRGYLPEAEEPSPAPPRTDGTAALVVMLILSALAVLVATIALVAVLVLGPSPKPPHPAPTWVGHRPAPGQWWRGAAWFGFAGLVVVAALALAPGRDRVPPPAPDRRATDPDLPPVAQLPAPRGSEIWPDVLLVLPLLIALLSAGAIARARLMVSARNAPSVDDTAPAARKVTAESLERAAELGLVEVANTGADPRAAIIACYLAMERGLREAPDAAPLESDTPSEVLARAVRHGALHRQSARALVGLFEEARFSGHEMTERHRETAADLLRSVLADLRETRCAASP</sequence>
<feature type="domain" description="Protein-glutamine gamma-glutamyltransferase-like C-terminal" evidence="2">
    <location>
        <begin position="222"/>
        <end position="292"/>
    </location>
</feature>
<feature type="transmembrane region" description="Helical" evidence="1">
    <location>
        <begin position="46"/>
        <end position="71"/>
    </location>
</feature>
<name>A0ABW2RWA2_9NOCA</name>
<dbReference type="EMBL" id="JBHTCS010000010">
    <property type="protein sequence ID" value="MFC7448015.1"/>
    <property type="molecule type" value="Genomic_DNA"/>
</dbReference>
<dbReference type="RefSeq" id="WP_378403646.1">
    <property type="nucleotide sequence ID" value="NZ_JBHTCS010000010.1"/>
</dbReference>
<keyword evidence="4" id="KW-1185">Reference proteome</keyword>
<keyword evidence="1" id="KW-1133">Transmembrane helix</keyword>
<evidence type="ECO:0000256" key="1">
    <source>
        <dbReference type="SAM" id="Phobius"/>
    </source>
</evidence>